<evidence type="ECO:0000256" key="13">
    <source>
        <dbReference type="SAM" id="SignalP"/>
    </source>
</evidence>
<evidence type="ECO:0000256" key="2">
    <source>
        <dbReference type="ARBA" id="ARBA00006656"/>
    </source>
</evidence>
<evidence type="ECO:0000313" key="16">
    <source>
        <dbReference type="Proteomes" id="UP001557470"/>
    </source>
</evidence>
<name>A0ABD0WSY6_UMBPY</name>
<dbReference type="EMBL" id="JAGEUA010000005">
    <property type="protein sequence ID" value="KAL0979929.1"/>
    <property type="molecule type" value="Genomic_DNA"/>
</dbReference>
<feature type="signal peptide" evidence="13">
    <location>
        <begin position="1"/>
        <end position="20"/>
    </location>
</feature>
<dbReference type="InterPro" id="IPR015615">
    <property type="entry name" value="TGF-beta-rel"/>
</dbReference>
<evidence type="ECO:0000256" key="6">
    <source>
        <dbReference type="ARBA" id="ARBA00022685"/>
    </source>
</evidence>
<dbReference type="PANTHER" id="PTHR11848">
    <property type="entry name" value="TGF-BETA FAMILY"/>
    <property type="match status" value="1"/>
</dbReference>
<comment type="caution">
    <text evidence="15">The sequence shown here is derived from an EMBL/GenBank/DDBJ whole genome shotgun (WGS) entry which is preliminary data.</text>
</comment>
<keyword evidence="4" id="KW-0202">Cytokine</keyword>
<dbReference type="InterPro" id="IPR029034">
    <property type="entry name" value="Cystine-knot_cytokine"/>
</dbReference>
<proteinExistence type="inferred from homology"/>
<evidence type="ECO:0000313" key="15">
    <source>
        <dbReference type="EMBL" id="KAL0979929.1"/>
    </source>
</evidence>
<keyword evidence="16" id="KW-1185">Reference proteome</keyword>
<feature type="chain" id="PRO_5044826659" description="Bone morphogenetic protein 3" evidence="13">
    <location>
        <begin position="21"/>
        <end position="486"/>
    </location>
</feature>
<dbReference type="AlphaFoldDB" id="A0ABD0WSY6"/>
<protein>
    <recommendedName>
        <fullName evidence="3">Bone morphogenetic protein 3</fullName>
    </recommendedName>
</protein>
<dbReference type="PROSITE" id="PS00250">
    <property type="entry name" value="TGF_BETA_1"/>
    <property type="match status" value="1"/>
</dbReference>
<dbReference type="FunFam" id="2.10.90.10:FF:000008">
    <property type="entry name" value="Bone morphogenetic protein 3"/>
    <property type="match status" value="1"/>
</dbReference>
<evidence type="ECO:0000256" key="11">
    <source>
        <dbReference type="RuleBase" id="RU000354"/>
    </source>
</evidence>
<reference evidence="15 16" key="1">
    <citation type="submission" date="2024-06" db="EMBL/GenBank/DDBJ databases">
        <authorList>
            <person name="Pan Q."/>
            <person name="Wen M."/>
            <person name="Jouanno E."/>
            <person name="Zahm M."/>
            <person name="Klopp C."/>
            <person name="Cabau C."/>
            <person name="Louis A."/>
            <person name="Berthelot C."/>
            <person name="Parey E."/>
            <person name="Roest Crollius H."/>
            <person name="Montfort J."/>
            <person name="Robinson-Rechavi M."/>
            <person name="Bouchez O."/>
            <person name="Lampietro C."/>
            <person name="Lopez Roques C."/>
            <person name="Donnadieu C."/>
            <person name="Postlethwait J."/>
            <person name="Bobe J."/>
            <person name="Verreycken H."/>
            <person name="Guiguen Y."/>
        </authorList>
    </citation>
    <scope>NUCLEOTIDE SEQUENCE [LARGE SCALE GENOMIC DNA]</scope>
    <source>
        <strain evidence="15">Up_M1</strain>
        <tissue evidence="15">Testis</tissue>
    </source>
</reference>
<dbReference type="SUPFAM" id="SSF57501">
    <property type="entry name" value="Cystine-knot cytokines"/>
    <property type="match status" value="1"/>
</dbReference>
<keyword evidence="7 13" id="KW-0732">Signal</keyword>
<comment type="similarity">
    <text evidence="2 11">Belongs to the TGF-beta family.</text>
</comment>
<keyword evidence="10" id="KW-0325">Glycoprotein</keyword>
<dbReference type="Proteomes" id="UP001557470">
    <property type="component" value="Unassembled WGS sequence"/>
</dbReference>
<evidence type="ECO:0000256" key="4">
    <source>
        <dbReference type="ARBA" id="ARBA00022514"/>
    </source>
</evidence>
<keyword evidence="6" id="KW-0165">Cleavage on pair of basic residues</keyword>
<keyword evidence="8 11" id="KW-0339">Growth factor</keyword>
<feature type="compositionally biased region" description="Basic residues" evidence="12">
    <location>
        <begin position="342"/>
        <end position="353"/>
    </location>
</feature>
<dbReference type="Gene3D" id="2.10.90.10">
    <property type="entry name" value="Cystine-knot cytokines"/>
    <property type="match status" value="1"/>
</dbReference>
<feature type="domain" description="TGF-beta family profile" evidence="14">
    <location>
        <begin position="374"/>
        <end position="486"/>
    </location>
</feature>
<organism evidence="15 16">
    <name type="scientific">Umbra pygmaea</name>
    <name type="common">Eastern mudminnow</name>
    <dbReference type="NCBI Taxonomy" id="75934"/>
    <lineage>
        <taxon>Eukaryota</taxon>
        <taxon>Metazoa</taxon>
        <taxon>Chordata</taxon>
        <taxon>Craniata</taxon>
        <taxon>Vertebrata</taxon>
        <taxon>Euteleostomi</taxon>
        <taxon>Actinopterygii</taxon>
        <taxon>Neopterygii</taxon>
        <taxon>Teleostei</taxon>
        <taxon>Protacanthopterygii</taxon>
        <taxon>Esociformes</taxon>
        <taxon>Umbridae</taxon>
        <taxon>Umbra</taxon>
    </lineage>
</organism>
<feature type="region of interest" description="Disordered" evidence="12">
    <location>
        <begin position="282"/>
        <end position="359"/>
    </location>
</feature>
<evidence type="ECO:0000256" key="3">
    <source>
        <dbReference type="ARBA" id="ARBA00013361"/>
    </source>
</evidence>
<dbReference type="GO" id="GO:0008083">
    <property type="term" value="F:growth factor activity"/>
    <property type="evidence" value="ECO:0007669"/>
    <property type="project" value="UniProtKB-KW"/>
</dbReference>
<keyword evidence="9" id="KW-1015">Disulfide bond</keyword>
<dbReference type="Pfam" id="PF00019">
    <property type="entry name" value="TGF_beta"/>
    <property type="match status" value="1"/>
</dbReference>
<dbReference type="GO" id="GO:0005125">
    <property type="term" value="F:cytokine activity"/>
    <property type="evidence" value="ECO:0007669"/>
    <property type="project" value="UniProtKB-KW"/>
</dbReference>
<gene>
    <name evidence="15" type="ORF">UPYG_G00191710</name>
</gene>
<evidence type="ECO:0000256" key="8">
    <source>
        <dbReference type="ARBA" id="ARBA00023030"/>
    </source>
</evidence>
<evidence type="ECO:0000259" key="14">
    <source>
        <dbReference type="PROSITE" id="PS51362"/>
    </source>
</evidence>
<comment type="subcellular location">
    <subcellularLocation>
        <location evidence="1">Secreted</location>
    </subcellularLocation>
</comment>
<evidence type="ECO:0000256" key="9">
    <source>
        <dbReference type="ARBA" id="ARBA00023157"/>
    </source>
</evidence>
<accession>A0ABD0WSY6</accession>
<dbReference type="PANTHER" id="PTHR11848:SF144">
    <property type="entry name" value="BONE MORPHOGENETIC PROTEIN 3"/>
    <property type="match status" value="1"/>
</dbReference>
<evidence type="ECO:0000256" key="12">
    <source>
        <dbReference type="SAM" id="MobiDB-lite"/>
    </source>
</evidence>
<dbReference type="GO" id="GO:0005615">
    <property type="term" value="C:extracellular space"/>
    <property type="evidence" value="ECO:0007669"/>
    <property type="project" value="UniProtKB-KW"/>
</dbReference>
<evidence type="ECO:0000256" key="5">
    <source>
        <dbReference type="ARBA" id="ARBA00022525"/>
    </source>
</evidence>
<dbReference type="InterPro" id="IPR017948">
    <property type="entry name" value="TGFb_CS"/>
</dbReference>
<dbReference type="SMART" id="SM00204">
    <property type="entry name" value="TGFB"/>
    <property type="match status" value="1"/>
</dbReference>
<dbReference type="PROSITE" id="PS51362">
    <property type="entry name" value="TGF_BETA_2"/>
    <property type="match status" value="1"/>
</dbReference>
<evidence type="ECO:0000256" key="7">
    <source>
        <dbReference type="ARBA" id="ARBA00022729"/>
    </source>
</evidence>
<dbReference type="InterPro" id="IPR001839">
    <property type="entry name" value="TGF-b_C"/>
</dbReference>
<evidence type="ECO:0000256" key="1">
    <source>
        <dbReference type="ARBA" id="ARBA00004613"/>
    </source>
</evidence>
<sequence length="486" mass="54954">MAACPRLLLLLLGWSYLCCGYCAMLKDHLTVLKRKGESGHASPARGDKLHSKKDEHDSLLQDTMTEHMQMLYAKYNRAGFTFNDGNTVRSFKAHWGTVNNQQLQIFNLTSLAKSEAILSATLHFQIGPSQNSSQHPGCRNSRARICGAPSPARHGARRHSHIQLGVWSFASVDNHTRTLSHSVINVSALNRDFTSWQWKDVTRVVNQAKRHHELLIGIDLGSQPWKQLHSDRLPYILVYANDSAISEPESVVSTLRRRQRHVQTIATKVGRGSLASGFQGLGLHAQNKTGTTEKQQTHHRRRRSAHILLPLQNNELPGPEYPYDTAGWDESNPYQPLENKPPRRPRKKTRAKSQRQGSKMALLQFDEQTIKKARKKQWEEPRTCARRYLKVDFADIGWSEWIISPKSFDAYYCSGSCQFPMPKSVMPSNHATIQSIVRAVGVVPGIPEPCCVPDQMSSLSILFFDEDRNVVLKVYPNMTVDSCACR</sequence>
<keyword evidence="5" id="KW-0964">Secreted</keyword>
<evidence type="ECO:0000256" key="10">
    <source>
        <dbReference type="ARBA" id="ARBA00023180"/>
    </source>
</evidence>